<gene>
    <name evidence="2" type="ORF">JN11_03294</name>
</gene>
<reference evidence="2 3" key="1">
    <citation type="submission" date="2019-07" db="EMBL/GenBank/DDBJ databases">
        <title>Genomic Encyclopedia of Archaeal and Bacterial Type Strains, Phase II (KMG-II): from individual species to whole genera.</title>
        <authorList>
            <person name="Goeker M."/>
        </authorList>
    </citation>
    <scope>NUCLEOTIDE SEQUENCE [LARGE SCALE GENOMIC DNA]</scope>
    <source>
        <strain evidence="2 3">ATCC BAA-1854</strain>
    </source>
</reference>
<proteinExistence type="predicted"/>
<feature type="transmembrane region" description="Helical" evidence="1">
    <location>
        <begin position="9"/>
        <end position="29"/>
    </location>
</feature>
<evidence type="ECO:0000313" key="2">
    <source>
        <dbReference type="EMBL" id="TWI98215.1"/>
    </source>
</evidence>
<dbReference type="EMBL" id="VLLI01000009">
    <property type="protein sequence ID" value="TWI98215.1"/>
    <property type="molecule type" value="Genomic_DNA"/>
</dbReference>
<keyword evidence="1" id="KW-1133">Transmembrane helix</keyword>
<evidence type="ECO:0000313" key="3">
    <source>
        <dbReference type="Proteomes" id="UP000317010"/>
    </source>
</evidence>
<protein>
    <submittedName>
        <fullName evidence="2">Uncharacterized protein</fullName>
    </submittedName>
</protein>
<accession>A0A562TXB2</accession>
<keyword evidence="3" id="KW-1185">Reference proteome</keyword>
<dbReference type="AlphaFoldDB" id="A0A562TXB2"/>
<sequence length="123" mass="14055">MQLYKTAKIYFSLAVLLLVAKPFLGFGMFSRIHPPADENIFVKAFNKRKQEYSEDSNNDFNTLLKKLAEPAKLFFLRFLYFLNILFPAVFAAGISITTGLLNKIRSDLSDGKQVWLLNSTLLI</sequence>
<keyword evidence="1" id="KW-0812">Transmembrane</keyword>
<feature type="transmembrane region" description="Helical" evidence="1">
    <location>
        <begin position="78"/>
        <end position="101"/>
    </location>
</feature>
<dbReference type="OrthoDB" id="799200at2"/>
<keyword evidence="1" id="KW-0472">Membrane</keyword>
<name>A0A562TXB2_9SPHI</name>
<dbReference type="Proteomes" id="UP000317010">
    <property type="component" value="Unassembled WGS sequence"/>
</dbReference>
<organism evidence="2 3">
    <name type="scientific">Mucilaginibacter frigoritolerans</name>
    <dbReference type="NCBI Taxonomy" id="652788"/>
    <lineage>
        <taxon>Bacteria</taxon>
        <taxon>Pseudomonadati</taxon>
        <taxon>Bacteroidota</taxon>
        <taxon>Sphingobacteriia</taxon>
        <taxon>Sphingobacteriales</taxon>
        <taxon>Sphingobacteriaceae</taxon>
        <taxon>Mucilaginibacter</taxon>
    </lineage>
</organism>
<dbReference type="RefSeq" id="WP_144914218.1">
    <property type="nucleotide sequence ID" value="NZ_VLLI01000009.1"/>
</dbReference>
<evidence type="ECO:0000256" key="1">
    <source>
        <dbReference type="SAM" id="Phobius"/>
    </source>
</evidence>
<comment type="caution">
    <text evidence="2">The sequence shown here is derived from an EMBL/GenBank/DDBJ whole genome shotgun (WGS) entry which is preliminary data.</text>
</comment>